<comment type="caution">
    <text evidence="2">The sequence shown here is derived from an EMBL/GenBank/DDBJ whole genome shotgun (WGS) entry which is preliminary data.</text>
</comment>
<name>A0AAW8J6J5_9GAMM</name>
<dbReference type="RefSeq" id="WP_308981095.1">
    <property type="nucleotide sequence ID" value="NZ_JAVIDL010000006.1"/>
</dbReference>
<dbReference type="Pfam" id="PF14090">
    <property type="entry name" value="HTH_39"/>
    <property type="match status" value="1"/>
</dbReference>
<sequence>MRITQKANILQYLQLGKTITQREAIALCNCYRLSAVIFELRCAGYDIKTHDEDNDSGIGIHARYELIGG</sequence>
<accession>A0AAW8J6J5</accession>
<reference evidence="2" key="1">
    <citation type="submission" date="2023-08" db="EMBL/GenBank/DDBJ databases">
        <title>Emergence of clinically-relevant ST2 carbapenem-resistant Acinetobacter baumannii strains in hospital sewages in Zhejiang, East of China.</title>
        <authorList>
            <person name="Kaichao C."/>
            <person name="Zhang R."/>
        </authorList>
    </citation>
    <scope>NUCLEOTIDE SEQUENCE</scope>
    <source>
        <strain evidence="2">M-RB-37</strain>
    </source>
</reference>
<evidence type="ECO:0000259" key="1">
    <source>
        <dbReference type="Pfam" id="PF14090"/>
    </source>
</evidence>
<dbReference type="InterPro" id="IPR055245">
    <property type="entry name" value="HTH_proteobacteria"/>
</dbReference>
<dbReference type="Proteomes" id="UP001243844">
    <property type="component" value="Unassembled WGS sequence"/>
</dbReference>
<feature type="domain" description="Winged helix-turn-helix" evidence="1">
    <location>
        <begin position="4"/>
        <end position="56"/>
    </location>
</feature>
<evidence type="ECO:0000313" key="3">
    <source>
        <dbReference type="Proteomes" id="UP001243844"/>
    </source>
</evidence>
<organism evidence="2 3">
    <name type="scientific">Acinetobacter rudis</name>
    <dbReference type="NCBI Taxonomy" id="632955"/>
    <lineage>
        <taxon>Bacteria</taxon>
        <taxon>Pseudomonadati</taxon>
        <taxon>Pseudomonadota</taxon>
        <taxon>Gammaproteobacteria</taxon>
        <taxon>Moraxellales</taxon>
        <taxon>Moraxellaceae</taxon>
        <taxon>Acinetobacter</taxon>
    </lineage>
</organism>
<evidence type="ECO:0000313" key="2">
    <source>
        <dbReference type="EMBL" id="MDQ8935062.1"/>
    </source>
</evidence>
<dbReference type="AlphaFoldDB" id="A0AAW8J6J5"/>
<protein>
    <submittedName>
        <fullName evidence="2">Helix-turn-helix domain-containing protein</fullName>
    </submittedName>
</protein>
<dbReference type="EMBL" id="JAVIDL010000006">
    <property type="protein sequence ID" value="MDQ8935062.1"/>
    <property type="molecule type" value="Genomic_DNA"/>
</dbReference>
<gene>
    <name evidence="2" type="ORF">RFH47_04880</name>
</gene>
<proteinExistence type="predicted"/>